<sequence length="61" mass="6205">MGSDAGVLAPGRTMGVREERFGYGVAGRARTTAVALGPAGWPDGADALFGTAEAPWCGTFF</sequence>
<name>A0ABX1SD28_9PSEU</name>
<organism evidence="1 2">
    <name type="scientific">Pseudonocardia acidicola</name>
    <dbReference type="NCBI Taxonomy" id="2724939"/>
    <lineage>
        <taxon>Bacteria</taxon>
        <taxon>Bacillati</taxon>
        <taxon>Actinomycetota</taxon>
        <taxon>Actinomycetes</taxon>
        <taxon>Pseudonocardiales</taxon>
        <taxon>Pseudonocardiaceae</taxon>
        <taxon>Pseudonocardia</taxon>
    </lineage>
</organism>
<comment type="caution">
    <text evidence="1">The sequence shown here is derived from an EMBL/GenBank/DDBJ whole genome shotgun (WGS) entry which is preliminary data.</text>
</comment>
<protein>
    <submittedName>
        <fullName evidence="1">Uncharacterized protein</fullName>
    </submittedName>
</protein>
<evidence type="ECO:0000313" key="2">
    <source>
        <dbReference type="Proteomes" id="UP000820669"/>
    </source>
</evidence>
<dbReference type="Proteomes" id="UP000820669">
    <property type="component" value="Unassembled WGS sequence"/>
</dbReference>
<keyword evidence="2" id="KW-1185">Reference proteome</keyword>
<gene>
    <name evidence="1" type="ORF">HF526_12355</name>
</gene>
<dbReference type="EMBL" id="JAAXLA010000019">
    <property type="protein sequence ID" value="NMH98098.1"/>
    <property type="molecule type" value="Genomic_DNA"/>
</dbReference>
<dbReference type="RefSeq" id="WP_169381548.1">
    <property type="nucleotide sequence ID" value="NZ_JAAXLA010000019.1"/>
</dbReference>
<proteinExistence type="predicted"/>
<evidence type="ECO:0000313" key="1">
    <source>
        <dbReference type="EMBL" id="NMH98098.1"/>
    </source>
</evidence>
<accession>A0ABX1SD28</accession>
<reference evidence="1 2" key="1">
    <citation type="submission" date="2020-04" db="EMBL/GenBank/DDBJ databases">
        <authorList>
            <person name="Klaysubun C."/>
            <person name="Duangmal K."/>
            <person name="Lipun K."/>
        </authorList>
    </citation>
    <scope>NUCLEOTIDE SEQUENCE [LARGE SCALE GENOMIC DNA]</scope>
    <source>
        <strain evidence="1 2">K10HN5</strain>
    </source>
</reference>